<gene>
    <name evidence="2" type="ORF">IAC54_04320</name>
</gene>
<dbReference type="Proteomes" id="UP000823636">
    <property type="component" value="Unassembled WGS sequence"/>
</dbReference>
<dbReference type="EMBL" id="JADIMW010000046">
    <property type="protein sequence ID" value="MBO8438106.1"/>
    <property type="molecule type" value="Genomic_DNA"/>
</dbReference>
<feature type="compositionally biased region" description="Basic and acidic residues" evidence="1">
    <location>
        <begin position="122"/>
        <end position="134"/>
    </location>
</feature>
<organism evidence="2 3">
    <name type="scientific">Candidatus Caccoplasma merdipullorum</name>
    <dbReference type="NCBI Taxonomy" id="2840718"/>
    <lineage>
        <taxon>Bacteria</taxon>
        <taxon>Pseudomonadati</taxon>
        <taxon>Bacteroidota</taxon>
        <taxon>Bacteroidia</taxon>
        <taxon>Bacteroidales</taxon>
        <taxon>Bacteroidaceae</taxon>
        <taxon>Bacteroidaceae incertae sedis</taxon>
        <taxon>Candidatus Caccoplasma</taxon>
    </lineage>
</organism>
<accession>A0A9D9E4N6</accession>
<sequence length="235" mass="26516">MRNNKKEDGLKEVSRAYGAESIVADVKGGCGFYEACRKEQAKRMSPERKSLAVLADGLKLLSLPDEPSSADNADVPESMKRLNRVTKEFCIDIYGGKKYSELYPIRKRIGDLLDEILDRREKRNSAKKAQKEQTPDINTGAYRQENMSPDYGFDRLSYNVPYPQSGEEQAYSPAEAQNMPQRMQPGLSQEVLSQLPPIEVGEQLTDEQRQVLFNMLVANGCTPQEAEREIMNLGM</sequence>
<evidence type="ECO:0000313" key="3">
    <source>
        <dbReference type="Proteomes" id="UP000823636"/>
    </source>
</evidence>
<comment type="caution">
    <text evidence="2">The sequence shown here is derived from an EMBL/GenBank/DDBJ whole genome shotgun (WGS) entry which is preliminary data.</text>
</comment>
<reference evidence="2" key="2">
    <citation type="journal article" date="2021" name="PeerJ">
        <title>Extensive microbial diversity within the chicken gut microbiome revealed by metagenomics and culture.</title>
        <authorList>
            <person name="Gilroy R."/>
            <person name="Ravi A."/>
            <person name="Getino M."/>
            <person name="Pursley I."/>
            <person name="Horton D.L."/>
            <person name="Alikhan N.F."/>
            <person name="Baker D."/>
            <person name="Gharbi K."/>
            <person name="Hall N."/>
            <person name="Watson M."/>
            <person name="Adriaenssens E.M."/>
            <person name="Foster-Nyarko E."/>
            <person name="Jarju S."/>
            <person name="Secka A."/>
            <person name="Antonio M."/>
            <person name="Oren A."/>
            <person name="Chaudhuri R.R."/>
            <person name="La Ragione R."/>
            <person name="Hildebrand F."/>
            <person name="Pallen M.J."/>
        </authorList>
    </citation>
    <scope>NUCLEOTIDE SEQUENCE</scope>
    <source>
        <strain evidence="2">G3-4614</strain>
    </source>
</reference>
<proteinExistence type="predicted"/>
<evidence type="ECO:0000256" key="1">
    <source>
        <dbReference type="SAM" id="MobiDB-lite"/>
    </source>
</evidence>
<protein>
    <submittedName>
        <fullName evidence="2">Uncharacterized protein</fullName>
    </submittedName>
</protein>
<feature type="region of interest" description="Disordered" evidence="1">
    <location>
        <begin position="122"/>
        <end position="148"/>
    </location>
</feature>
<reference evidence="2" key="1">
    <citation type="submission" date="2020-10" db="EMBL/GenBank/DDBJ databases">
        <authorList>
            <person name="Gilroy R."/>
        </authorList>
    </citation>
    <scope>NUCLEOTIDE SEQUENCE</scope>
    <source>
        <strain evidence="2">G3-4614</strain>
    </source>
</reference>
<name>A0A9D9E4N6_9BACT</name>
<dbReference type="AlphaFoldDB" id="A0A9D9E4N6"/>
<evidence type="ECO:0000313" key="2">
    <source>
        <dbReference type="EMBL" id="MBO8438106.1"/>
    </source>
</evidence>